<protein>
    <submittedName>
        <fullName evidence="2">Uncharacterized protein</fullName>
    </submittedName>
</protein>
<feature type="compositionally biased region" description="Basic and acidic residues" evidence="1">
    <location>
        <begin position="31"/>
        <end position="47"/>
    </location>
</feature>
<gene>
    <name evidence="2" type="ORF">COV58_01260</name>
</gene>
<dbReference type="AlphaFoldDB" id="A0A2M6IUS3"/>
<evidence type="ECO:0000313" key="3">
    <source>
        <dbReference type="Proteomes" id="UP000231056"/>
    </source>
</evidence>
<organism evidence="2 3">
    <name type="scientific">Candidatus Roizmanbacteria bacterium CG11_big_fil_rev_8_21_14_0_20_36_8</name>
    <dbReference type="NCBI Taxonomy" id="1974856"/>
    <lineage>
        <taxon>Bacteria</taxon>
        <taxon>Candidatus Roizmaniibacteriota</taxon>
    </lineage>
</organism>
<evidence type="ECO:0000313" key="2">
    <source>
        <dbReference type="EMBL" id="PIQ73674.1"/>
    </source>
</evidence>
<feature type="compositionally biased region" description="Pro residues" evidence="1">
    <location>
        <begin position="1"/>
        <end position="10"/>
    </location>
</feature>
<dbReference type="EMBL" id="PCVM01000027">
    <property type="protein sequence ID" value="PIQ73674.1"/>
    <property type="molecule type" value="Genomic_DNA"/>
</dbReference>
<name>A0A2M6IUS3_9BACT</name>
<feature type="compositionally biased region" description="Polar residues" evidence="1">
    <location>
        <begin position="14"/>
        <end position="30"/>
    </location>
</feature>
<feature type="region of interest" description="Disordered" evidence="1">
    <location>
        <begin position="1"/>
        <end position="52"/>
    </location>
</feature>
<evidence type="ECO:0000256" key="1">
    <source>
        <dbReference type="SAM" id="MobiDB-lite"/>
    </source>
</evidence>
<proteinExistence type="predicted"/>
<dbReference type="Proteomes" id="UP000231056">
    <property type="component" value="Unassembled WGS sequence"/>
</dbReference>
<reference evidence="2 3" key="1">
    <citation type="submission" date="2017-09" db="EMBL/GenBank/DDBJ databases">
        <title>Depth-based differentiation of microbial function through sediment-hosted aquifers and enrichment of novel symbionts in the deep terrestrial subsurface.</title>
        <authorList>
            <person name="Probst A.J."/>
            <person name="Ladd B."/>
            <person name="Jarett J.K."/>
            <person name="Geller-Mcgrath D.E."/>
            <person name="Sieber C.M."/>
            <person name="Emerson J.B."/>
            <person name="Anantharaman K."/>
            <person name="Thomas B.C."/>
            <person name="Malmstrom R."/>
            <person name="Stieglmeier M."/>
            <person name="Klingl A."/>
            <person name="Woyke T."/>
            <person name="Ryan C.M."/>
            <person name="Banfield J.F."/>
        </authorList>
    </citation>
    <scope>NUCLEOTIDE SEQUENCE [LARGE SCALE GENOMIC DNA]</scope>
    <source>
        <strain evidence="2">CG11_big_fil_rev_8_21_14_0_20_36_8</strain>
    </source>
</reference>
<sequence length="94" mass="10988">MSLPPFPPRPVINQDKQITQTPIPTNQRQATIEEHNFPSDSYPRKEGSASVESLKQDFERNIETVRLSLHFYDYTKRDDESYTFTMPAYDYIGT</sequence>
<feature type="non-terminal residue" evidence="2">
    <location>
        <position position="94"/>
    </location>
</feature>
<accession>A0A2M6IUS3</accession>
<comment type="caution">
    <text evidence="2">The sequence shown here is derived from an EMBL/GenBank/DDBJ whole genome shotgun (WGS) entry which is preliminary data.</text>
</comment>